<comment type="caution">
    <text evidence="5">The sequence shown here is derived from an EMBL/GenBank/DDBJ whole genome shotgun (WGS) entry which is preliminary data.</text>
</comment>
<evidence type="ECO:0000256" key="4">
    <source>
        <dbReference type="ARBA" id="ARBA00023136"/>
    </source>
</evidence>
<keyword evidence="3" id="KW-1133">Transmembrane helix</keyword>
<evidence type="ECO:0000256" key="3">
    <source>
        <dbReference type="ARBA" id="ARBA00022989"/>
    </source>
</evidence>
<gene>
    <name evidence="5" type="ORF">ATK36_1340</name>
</gene>
<keyword evidence="4" id="KW-0472">Membrane</keyword>
<evidence type="ECO:0000256" key="2">
    <source>
        <dbReference type="ARBA" id="ARBA00022692"/>
    </source>
</evidence>
<evidence type="ECO:0000313" key="6">
    <source>
        <dbReference type="Proteomes" id="UP000243542"/>
    </source>
</evidence>
<evidence type="ECO:0008006" key="7">
    <source>
        <dbReference type="Google" id="ProtNLM"/>
    </source>
</evidence>
<dbReference type="EMBL" id="PDJK01000002">
    <property type="protein sequence ID" value="PFG46367.1"/>
    <property type="molecule type" value="Genomic_DNA"/>
</dbReference>
<keyword evidence="2" id="KW-0812">Transmembrane</keyword>
<dbReference type="InterPro" id="IPR007343">
    <property type="entry name" value="Uncharacterised_pept_Zn_put"/>
</dbReference>
<dbReference type="AlphaFoldDB" id="A0A2A9F4R3"/>
<name>A0A2A9F4R3_9PSEU</name>
<dbReference type="PANTHER" id="PTHR30168">
    <property type="entry name" value="PUTATIVE MEMBRANE PROTEIN YPFJ"/>
    <property type="match status" value="1"/>
</dbReference>
<dbReference type="Proteomes" id="UP000243542">
    <property type="component" value="Unassembled WGS sequence"/>
</dbReference>
<dbReference type="Pfam" id="PF04228">
    <property type="entry name" value="Zn_peptidase"/>
    <property type="match status" value="1"/>
</dbReference>
<organism evidence="5 6">
    <name type="scientific">Amycolatopsis sulphurea</name>
    <dbReference type="NCBI Taxonomy" id="76022"/>
    <lineage>
        <taxon>Bacteria</taxon>
        <taxon>Bacillati</taxon>
        <taxon>Actinomycetota</taxon>
        <taxon>Actinomycetes</taxon>
        <taxon>Pseudonocardiales</taxon>
        <taxon>Pseudonocardiaceae</taxon>
        <taxon>Amycolatopsis</taxon>
    </lineage>
</organism>
<dbReference type="RefSeq" id="WP_098510444.1">
    <property type="nucleotide sequence ID" value="NZ_JBIAKZ010000008.1"/>
</dbReference>
<evidence type="ECO:0000256" key="1">
    <source>
        <dbReference type="ARBA" id="ARBA00004167"/>
    </source>
</evidence>
<protein>
    <recommendedName>
        <fullName evidence="7">Metalloprotease</fullName>
    </recommendedName>
</protein>
<dbReference type="PANTHER" id="PTHR30168:SF0">
    <property type="entry name" value="INNER MEMBRANE PROTEIN"/>
    <property type="match status" value="1"/>
</dbReference>
<sequence length="289" mass="30219">MIVSPPPRRRGRVLGVLLALVVVLVTAGLVAVVPHEVRGQAVAASGAPVARAREDARSPVRELGTNPLLAGDVELSPVSCDLPELGRTGPRLSEYYRALSGCLAQAWRPALERADEPSGEVRVSVTLPKVSACGSAPSREEAVAYYCGGDTTIYAPTEWMLSDAGLNRARHLATIAHEYGHHVQRESGILDAAGEKMSADHPKSAADKAVVRRIELQANCFGALFLAAAAGRGSISRATANAAVADYGRADDSGDHGTREHQIAWAKAGYAGGGPAACNTWSAPEDEVS</sequence>
<dbReference type="GO" id="GO:0016020">
    <property type="term" value="C:membrane"/>
    <property type="evidence" value="ECO:0007669"/>
    <property type="project" value="UniProtKB-SubCell"/>
</dbReference>
<keyword evidence="6" id="KW-1185">Reference proteome</keyword>
<evidence type="ECO:0000313" key="5">
    <source>
        <dbReference type="EMBL" id="PFG46367.1"/>
    </source>
</evidence>
<accession>A0A2A9F4R3</accession>
<comment type="subcellular location">
    <subcellularLocation>
        <location evidence="1">Membrane</location>
        <topology evidence="1">Single-pass membrane protein</topology>
    </subcellularLocation>
</comment>
<reference evidence="5 6" key="1">
    <citation type="submission" date="2017-10" db="EMBL/GenBank/DDBJ databases">
        <title>Sequencing the genomes of 1000 actinobacteria strains.</title>
        <authorList>
            <person name="Klenk H.-P."/>
        </authorList>
    </citation>
    <scope>NUCLEOTIDE SEQUENCE [LARGE SCALE GENOMIC DNA]</scope>
    <source>
        <strain evidence="5 6">DSM 46092</strain>
    </source>
</reference>
<proteinExistence type="predicted"/>